<dbReference type="RefSeq" id="WP_166535215.1">
    <property type="nucleotide sequence ID" value="NZ_VNHW01000023.1"/>
</dbReference>
<evidence type="ECO:0000256" key="1">
    <source>
        <dbReference type="ARBA" id="ARBA00004196"/>
    </source>
</evidence>
<dbReference type="InterPro" id="IPR051313">
    <property type="entry name" value="Bact_iron-sidero_bind"/>
</dbReference>
<evidence type="ECO:0000256" key="5">
    <source>
        <dbReference type="SAM" id="SignalP"/>
    </source>
</evidence>
<feature type="domain" description="Fe/B12 periplasmic-binding" evidence="6">
    <location>
        <begin position="62"/>
        <end position="320"/>
    </location>
</feature>
<dbReference type="InterPro" id="IPR033870">
    <property type="entry name" value="FatB"/>
</dbReference>
<dbReference type="PANTHER" id="PTHR30532:SF28">
    <property type="entry name" value="PETROBACTIN-BINDING PROTEIN YCLQ"/>
    <property type="match status" value="1"/>
</dbReference>
<protein>
    <submittedName>
        <fullName evidence="7">Iron complex transport system substrate-binding protein</fullName>
    </submittedName>
</protein>
<dbReference type="Gene3D" id="3.40.50.1980">
    <property type="entry name" value="Nitrogenase molybdenum iron protein domain"/>
    <property type="match status" value="2"/>
</dbReference>
<evidence type="ECO:0000256" key="4">
    <source>
        <dbReference type="ARBA" id="ARBA00022729"/>
    </source>
</evidence>
<proteinExistence type="inferred from homology"/>
<comment type="caution">
    <text evidence="7">The sequence shown here is derived from an EMBL/GenBank/DDBJ whole genome shotgun (WGS) entry which is preliminary data.</text>
</comment>
<evidence type="ECO:0000313" key="8">
    <source>
        <dbReference type="Proteomes" id="UP000322499"/>
    </source>
</evidence>
<dbReference type="InterPro" id="IPR002491">
    <property type="entry name" value="ABC_transptr_periplasmic_BD"/>
</dbReference>
<keyword evidence="3" id="KW-0813">Transport</keyword>
<feature type="signal peptide" evidence="5">
    <location>
        <begin position="1"/>
        <end position="22"/>
    </location>
</feature>
<dbReference type="GO" id="GO:0030288">
    <property type="term" value="C:outer membrane-bounded periplasmic space"/>
    <property type="evidence" value="ECO:0007669"/>
    <property type="project" value="TreeGrafter"/>
</dbReference>
<keyword evidence="4 5" id="KW-0732">Signal</keyword>
<dbReference type="PROSITE" id="PS51257">
    <property type="entry name" value="PROKAR_LIPOPROTEIN"/>
    <property type="match status" value="1"/>
</dbReference>
<dbReference type="AlphaFoldDB" id="A0A5S5CKX3"/>
<accession>A0A5S5CKX3</accession>
<dbReference type="SUPFAM" id="SSF53807">
    <property type="entry name" value="Helical backbone' metal receptor"/>
    <property type="match status" value="1"/>
</dbReference>
<comment type="subcellular location">
    <subcellularLocation>
        <location evidence="1">Cell envelope</location>
    </subcellularLocation>
</comment>
<name>A0A5S5CKX3_9ACTN</name>
<dbReference type="CDD" id="cd01140">
    <property type="entry name" value="FatB"/>
    <property type="match status" value="1"/>
</dbReference>
<sequence length="320" mass="33175">MRTSVRPLTALALPLSAVLALSACGGEDSASAAGEGAASSGAAEVTVSHAQGETTVPVDPETVVVFDVGALSTLDSLDVDVTGVPEAAYPESLEKYAGDEYTKVGSLFEPDYEAVNALEPDLIIVGGRSAAAYPQLAEIAPTIDLTVDNADFLESFEERVTSLAEVFGEEDAVADRLAALDERVAEVKAAAADAGTGLFVMTNAGELAAYGPDTRFGMVYDELGVTPADENLTAADHGDAISFEYLAEKNPDMLFVLDRDAAIGQSGTAAEQVLDNELVAATSAAEDDEIHYLDSSVWYIAPTGLPSVESMVEEIAAAVE</sequence>
<dbReference type="EMBL" id="VNHW01000023">
    <property type="protein sequence ID" value="TYP81317.1"/>
    <property type="molecule type" value="Genomic_DNA"/>
</dbReference>
<keyword evidence="8" id="KW-1185">Reference proteome</keyword>
<dbReference type="GO" id="GO:1901678">
    <property type="term" value="P:iron coordination entity transport"/>
    <property type="evidence" value="ECO:0007669"/>
    <property type="project" value="UniProtKB-ARBA"/>
</dbReference>
<dbReference type="Proteomes" id="UP000322499">
    <property type="component" value="Unassembled WGS sequence"/>
</dbReference>
<dbReference type="Pfam" id="PF01497">
    <property type="entry name" value="Peripla_BP_2"/>
    <property type="match status" value="1"/>
</dbReference>
<evidence type="ECO:0000313" key="7">
    <source>
        <dbReference type="EMBL" id="TYP81317.1"/>
    </source>
</evidence>
<dbReference type="PROSITE" id="PS50983">
    <property type="entry name" value="FE_B12_PBP"/>
    <property type="match status" value="1"/>
</dbReference>
<dbReference type="PANTHER" id="PTHR30532">
    <property type="entry name" value="IRON III DICITRATE-BINDING PERIPLASMIC PROTEIN"/>
    <property type="match status" value="1"/>
</dbReference>
<evidence type="ECO:0000259" key="6">
    <source>
        <dbReference type="PROSITE" id="PS50983"/>
    </source>
</evidence>
<evidence type="ECO:0000256" key="3">
    <source>
        <dbReference type="ARBA" id="ARBA00022448"/>
    </source>
</evidence>
<reference evidence="7 8" key="1">
    <citation type="submission" date="2019-07" db="EMBL/GenBank/DDBJ databases">
        <title>Genomic Encyclopedia of Archaeal and Bacterial Type Strains, Phase II (KMG-II): from individual species to whole genera.</title>
        <authorList>
            <person name="Goeker M."/>
        </authorList>
    </citation>
    <scope>NUCLEOTIDE SEQUENCE [LARGE SCALE GENOMIC DNA]</scope>
    <source>
        <strain evidence="7 8">DSM 46842</strain>
    </source>
</reference>
<comment type="similarity">
    <text evidence="2">Belongs to the bacterial solute-binding protein 8 family.</text>
</comment>
<evidence type="ECO:0000256" key="2">
    <source>
        <dbReference type="ARBA" id="ARBA00008814"/>
    </source>
</evidence>
<feature type="chain" id="PRO_5038909521" evidence="5">
    <location>
        <begin position="23"/>
        <end position="320"/>
    </location>
</feature>
<organism evidence="7 8">
    <name type="scientific">Blastococcus xanthinilyticus</name>
    <dbReference type="NCBI Taxonomy" id="1564164"/>
    <lineage>
        <taxon>Bacteria</taxon>
        <taxon>Bacillati</taxon>
        <taxon>Actinomycetota</taxon>
        <taxon>Actinomycetes</taxon>
        <taxon>Geodermatophilales</taxon>
        <taxon>Geodermatophilaceae</taxon>
        <taxon>Blastococcus</taxon>
    </lineage>
</organism>
<gene>
    <name evidence="7" type="ORF">BD833_12314</name>
</gene>